<dbReference type="InterPro" id="IPR001789">
    <property type="entry name" value="Sig_transdc_resp-reg_receiver"/>
</dbReference>
<feature type="domain" description="Response regulatory" evidence="4">
    <location>
        <begin position="1"/>
        <end position="114"/>
    </location>
</feature>
<evidence type="ECO:0000313" key="6">
    <source>
        <dbReference type="Proteomes" id="UP000006791"/>
    </source>
</evidence>
<dbReference type="InterPro" id="IPR050595">
    <property type="entry name" value="Bact_response_regulator"/>
</dbReference>
<dbReference type="GO" id="GO:0003677">
    <property type="term" value="F:DNA binding"/>
    <property type="evidence" value="ECO:0007669"/>
    <property type="project" value="UniProtKB-KW"/>
</dbReference>
<dbReference type="InterPro" id="IPR011006">
    <property type="entry name" value="CheY-like_superfamily"/>
</dbReference>
<dbReference type="CDD" id="cd00156">
    <property type="entry name" value="REC"/>
    <property type="match status" value="1"/>
</dbReference>
<keyword evidence="6" id="KW-1185">Reference proteome</keyword>
<dbReference type="PROSITE" id="PS50110">
    <property type="entry name" value="RESPONSE_REGULATORY"/>
    <property type="match status" value="1"/>
</dbReference>
<dbReference type="Pfam" id="PF00072">
    <property type="entry name" value="Response_reg"/>
    <property type="match status" value="1"/>
</dbReference>
<evidence type="ECO:0000256" key="2">
    <source>
        <dbReference type="PROSITE-ProRule" id="PRU00169"/>
    </source>
</evidence>
<evidence type="ECO:0000256" key="1">
    <source>
        <dbReference type="ARBA" id="ARBA00022553"/>
    </source>
</evidence>
<dbReference type="InterPro" id="IPR025497">
    <property type="entry name" value="PatA-like_N"/>
</dbReference>
<feature type="modified residue" description="4-aspartylphosphate" evidence="2">
    <location>
        <position position="49"/>
    </location>
</feature>
<organism evidence="5 6">
    <name type="scientific">Chloracidobacterium thermophilum (strain B)</name>
    <dbReference type="NCBI Taxonomy" id="981222"/>
    <lineage>
        <taxon>Bacteria</taxon>
        <taxon>Pseudomonadati</taxon>
        <taxon>Acidobacteriota</taxon>
        <taxon>Terriglobia</taxon>
        <taxon>Terriglobales</taxon>
        <taxon>Acidobacteriaceae</taxon>
        <taxon>Chloracidobacterium</taxon>
    </lineage>
</organism>
<keyword evidence="1 2" id="KW-0597">Phosphoprotein</keyword>
<dbReference type="PANTHER" id="PTHR44591:SF3">
    <property type="entry name" value="RESPONSE REGULATORY DOMAIN-CONTAINING PROTEIN"/>
    <property type="match status" value="1"/>
</dbReference>
<dbReference type="KEGG" id="ctm:Cabther_A0982"/>
<evidence type="ECO:0000259" key="4">
    <source>
        <dbReference type="PROSITE" id="PS50110"/>
    </source>
</evidence>
<dbReference type="SUPFAM" id="SSF52172">
    <property type="entry name" value="CheY-like"/>
    <property type="match status" value="1"/>
</dbReference>
<dbReference type="AlphaFoldDB" id="G2LFU4"/>
<accession>G2LFU4</accession>
<reference evidence="5 6" key="1">
    <citation type="journal article" date="2012" name="Environ. Microbiol.">
        <title>Complete genome of Candidatus Chloracidobacterium thermophilum, a chlorophyll-based photoheterotroph belonging to the phylum Acidobacteria.</title>
        <authorList>
            <person name="Garcia Costas A.M."/>
            <person name="Liu Z."/>
            <person name="Tomsho L.P."/>
            <person name="Schuster S.C."/>
            <person name="Ward D.M."/>
            <person name="Bryant D.A."/>
        </authorList>
    </citation>
    <scope>NUCLEOTIDE SEQUENCE [LARGE SCALE GENOMIC DNA]</scope>
    <source>
        <strain evidence="5 6">B</strain>
    </source>
</reference>
<dbReference type="EMBL" id="CP002514">
    <property type="protein sequence ID" value="AEP11738.1"/>
    <property type="molecule type" value="Genomic_DNA"/>
</dbReference>
<proteinExistence type="predicted"/>
<keyword evidence="5" id="KW-0238">DNA-binding</keyword>
<dbReference type="PANTHER" id="PTHR44591">
    <property type="entry name" value="STRESS RESPONSE REGULATOR PROTEIN 1"/>
    <property type="match status" value="1"/>
</dbReference>
<dbReference type="GO" id="GO:0000160">
    <property type="term" value="P:phosphorelay signal transduction system"/>
    <property type="evidence" value="ECO:0007669"/>
    <property type="project" value="InterPro"/>
</dbReference>
<sequence length="398" mass="43650">MVDDDQAVLQIVSRWLGRYQDTFTIITAEHGREALDILMRHPVDVVVTDLQMPVMDGFELIAHMLSEQVHIPVIIMTAMVVSTVENRLQGVGAFPVIRKPLSVTALHNLICNELDARQQGVIQGFTLASFLQLLESERKSCALRVTANGRVGYLYFRDGELFHAETGQSSGEAAAYDILLWEAVKLQMAALPAMPPPKTLQDRLMGLLMEAFRRRDEAEEARLRAGAATHHSPAVEAGRETVPQPPSDEDEGGRQPLTAVPATEHQMMEAALRAAGWLLTLADHLSFSPVEPSKAYTLAPELRHSLESDNFPQQTARLLRLFDGQRTLGELETTVPDQAAVLTFLANGLKALDLLPEAPDTTPTDRLTQVEVAPTVMSDCARQPHPRTGAGQVAGKIP</sequence>
<dbReference type="STRING" id="981222.Cabther_A0982"/>
<gene>
    <name evidence="5" type="ordered locus">Cabther_A0982</name>
</gene>
<dbReference type="Gene3D" id="3.40.50.2300">
    <property type="match status" value="1"/>
</dbReference>
<dbReference type="SMART" id="SM00448">
    <property type="entry name" value="REC"/>
    <property type="match status" value="1"/>
</dbReference>
<dbReference type="Proteomes" id="UP000006791">
    <property type="component" value="Chromosome 1"/>
</dbReference>
<feature type="region of interest" description="Disordered" evidence="3">
    <location>
        <begin position="219"/>
        <end position="256"/>
    </location>
</feature>
<dbReference type="HOGENOM" id="CLU_692042_0_0_0"/>
<protein>
    <submittedName>
        <fullName evidence="5">Response regulator containing CheY-like receiver, AAA-type ATPase, and DNA-binding domains</fullName>
    </submittedName>
</protein>
<dbReference type="Pfam" id="PF14332">
    <property type="entry name" value="DUF4388"/>
    <property type="match status" value="1"/>
</dbReference>
<evidence type="ECO:0000256" key="3">
    <source>
        <dbReference type="SAM" id="MobiDB-lite"/>
    </source>
</evidence>
<name>G2LFU4_CHLTF</name>
<evidence type="ECO:0000313" key="5">
    <source>
        <dbReference type="EMBL" id="AEP11738.1"/>
    </source>
</evidence>